<protein>
    <recommendedName>
        <fullName evidence="2">HTH OST-type domain-containing protein</fullName>
    </recommendedName>
</protein>
<dbReference type="EnsemblPlants" id="Pp3c24_17590V3.1">
    <property type="protein sequence ID" value="PAC:32910510.CDS.1"/>
    <property type="gene ID" value="Pp3c24_17590"/>
</dbReference>
<dbReference type="PaxDb" id="3218-PP1S260_48V6.1"/>
<dbReference type="RefSeq" id="XP_024364764.1">
    <property type="nucleotide sequence ID" value="XM_024508996.2"/>
</dbReference>
<dbReference type="Proteomes" id="UP000006727">
    <property type="component" value="Chromosome 24"/>
</dbReference>
<feature type="region of interest" description="Disordered" evidence="1">
    <location>
        <begin position="523"/>
        <end position="577"/>
    </location>
</feature>
<proteinExistence type="predicted"/>
<reference evidence="4" key="3">
    <citation type="submission" date="2020-12" db="UniProtKB">
        <authorList>
            <consortium name="EnsemblPlants"/>
        </authorList>
    </citation>
    <scope>IDENTIFICATION</scope>
</reference>
<dbReference type="EMBL" id="ABEU02000024">
    <property type="protein sequence ID" value="PNR28620.1"/>
    <property type="molecule type" value="Genomic_DNA"/>
</dbReference>
<evidence type="ECO:0000313" key="3">
    <source>
        <dbReference type="EMBL" id="PNR28620.1"/>
    </source>
</evidence>
<organism evidence="3">
    <name type="scientific">Physcomitrium patens</name>
    <name type="common">Spreading-leaved earth moss</name>
    <name type="synonym">Physcomitrella patens</name>
    <dbReference type="NCBI Taxonomy" id="3218"/>
    <lineage>
        <taxon>Eukaryota</taxon>
        <taxon>Viridiplantae</taxon>
        <taxon>Streptophyta</taxon>
        <taxon>Embryophyta</taxon>
        <taxon>Bryophyta</taxon>
        <taxon>Bryophytina</taxon>
        <taxon>Bryopsida</taxon>
        <taxon>Funariidae</taxon>
        <taxon>Funariales</taxon>
        <taxon>Funariaceae</taxon>
        <taxon>Physcomitrium</taxon>
    </lineage>
</organism>
<name>A0A2K1IH76_PHYPA</name>
<dbReference type="PROSITE" id="PS51644">
    <property type="entry name" value="HTH_OST"/>
    <property type="match status" value="1"/>
</dbReference>
<gene>
    <name evidence="4" type="primary">LOC112277036</name>
    <name evidence="3" type="ORF">PHYPA_029213</name>
</gene>
<dbReference type="Gene3D" id="3.30.420.610">
    <property type="entry name" value="LOTUS domain-like"/>
    <property type="match status" value="2"/>
</dbReference>
<sequence>MMELKVQTEMSDDCSYDSLWEDECMRYLERAPEFRARLQYEVRVILSSPAFQVAGCTVSAFSRIYQKTFKKTFDTVGFSTAARLCRSMPHVVQRALLIDDGKLQLVDTPKNHRIVGGIRSGLRRVVYDVLSVHRGIYINAVEGLCDQLIGQPLKEVLVDHGYHTASVECMLRDMPDIAFLDESKEMIRVYLCNEAEDPALTDGLLIRRTSLVKSFADVPECMTKIDETKRNKRGPTGSCYSELLEKENLQAPRDDVDAAAELITSPAGPRCGPNGMAPEELSDLRVLCAAESSGPYRSESLYHAEDVARNVRLRLRLLLTLQNDGGGIKVEELPSTYVKMFAVQLDLPALGFDSIQELASEWKDILLLNSWNPEWVFPINTTENSRVLNTIITGLRSAVFVILLARYPEGLQPLEFTECLQEELSAKIDEILTNNGYDLKDMSRALESLSKSPAEFQLSNCYELRLLLKDLEDFVRLGCREDGALIIKLRDAEFPLLDLLDCDVSEEFADVDAIREKLQTATGYPQNPAAESSGSETNIQLPKTVSSEESKAPGVERNPASLLTSPESISELTSKQASSTHRLKHEIRMIFGCPEYMENGITVQEFSTVYKQRTGQLPKLGEFDSVRSMLQAMPDVVNFEVRSTSDDQKITLVQSRKNMRILSISKVGLRQMLFWALTKNTSGVWPELLDGWYLDFAGWPMSSALVSHGYDKPRHAPLQPITEFLHDMSDIVAVSKDDPSLWVWTGSYDDPTVADATLSGVSETTVQYDPIKEEYECAKWHRGVAKSAYAHQVSKEDEAGDEDDV</sequence>
<feature type="compositionally biased region" description="Polar residues" evidence="1">
    <location>
        <begin position="523"/>
        <end position="545"/>
    </location>
</feature>
<feature type="domain" description="HTH OST-type" evidence="2">
    <location>
        <begin position="307"/>
        <end position="382"/>
    </location>
</feature>
<dbReference type="InterPro" id="IPR041966">
    <property type="entry name" value="LOTUS-like"/>
</dbReference>
<evidence type="ECO:0000313" key="4">
    <source>
        <dbReference type="EnsemblPlants" id="PAC:32910510.CDS.1"/>
    </source>
</evidence>
<evidence type="ECO:0000259" key="2">
    <source>
        <dbReference type="PROSITE" id="PS51644"/>
    </source>
</evidence>
<accession>A0A2K1IH76</accession>
<dbReference type="AlphaFoldDB" id="A0A2K1IH76"/>
<dbReference type="GeneID" id="112277036"/>
<feature type="compositionally biased region" description="Polar residues" evidence="1">
    <location>
        <begin position="561"/>
        <end position="577"/>
    </location>
</feature>
<dbReference type="Pfam" id="PF12872">
    <property type="entry name" value="OST-HTH"/>
    <property type="match status" value="3"/>
</dbReference>
<dbReference type="OMA" id="HEIRMIF"/>
<evidence type="ECO:0000256" key="1">
    <source>
        <dbReference type="SAM" id="MobiDB-lite"/>
    </source>
</evidence>
<reference evidence="3 5" key="2">
    <citation type="journal article" date="2018" name="Plant J.">
        <title>The Physcomitrella patens chromosome-scale assembly reveals moss genome structure and evolution.</title>
        <authorList>
            <person name="Lang D."/>
            <person name="Ullrich K.K."/>
            <person name="Murat F."/>
            <person name="Fuchs J."/>
            <person name="Jenkins J."/>
            <person name="Haas F.B."/>
            <person name="Piednoel M."/>
            <person name="Gundlach H."/>
            <person name="Van Bel M."/>
            <person name="Meyberg R."/>
            <person name="Vives C."/>
            <person name="Morata J."/>
            <person name="Symeonidi A."/>
            <person name="Hiss M."/>
            <person name="Muchero W."/>
            <person name="Kamisugi Y."/>
            <person name="Saleh O."/>
            <person name="Blanc G."/>
            <person name="Decker E.L."/>
            <person name="van Gessel N."/>
            <person name="Grimwood J."/>
            <person name="Hayes R.D."/>
            <person name="Graham S.W."/>
            <person name="Gunter L.E."/>
            <person name="McDaniel S.F."/>
            <person name="Hoernstein S.N.W."/>
            <person name="Larsson A."/>
            <person name="Li F.W."/>
            <person name="Perroud P.F."/>
            <person name="Phillips J."/>
            <person name="Ranjan P."/>
            <person name="Rokshar D.S."/>
            <person name="Rothfels C.J."/>
            <person name="Schneider L."/>
            <person name="Shu S."/>
            <person name="Stevenson D.W."/>
            <person name="Thummler F."/>
            <person name="Tillich M."/>
            <person name="Villarreal Aguilar J.C."/>
            <person name="Widiez T."/>
            <person name="Wong G.K."/>
            <person name="Wymore A."/>
            <person name="Zhang Y."/>
            <person name="Zimmer A.D."/>
            <person name="Quatrano R.S."/>
            <person name="Mayer K.F.X."/>
            <person name="Goodstein D."/>
            <person name="Casacuberta J.M."/>
            <person name="Vandepoele K."/>
            <person name="Reski R."/>
            <person name="Cuming A.C."/>
            <person name="Tuskan G.A."/>
            <person name="Maumus F."/>
            <person name="Salse J."/>
            <person name="Schmutz J."/>
            <person name="Rensing S.A."/>
        </authorList>
    </citation>
    <scope>NUCLEOTIDE SEQUENCE [LARGE SCALE GENOMIC DNA]</scope>
    <source>
        <strain evidence="4 5">cv. Gransden 2004</strain>
    </source>
</reference>
<dbReference type="Gramene" id="Pp3c24_17590V3.1">
    <property type="protein sequence ID" value="PAC:32910510.CDS.1"/>
    <property type="gene ID" value="Pp3c24_17590"/>
</dbReference>
<dbReference type="InterPro" id="IPR025605">
    <property type="entry name" value="OST-HTH/LOTUS_dom"/>
</dbReference>
<evidence type="ECO:0000313" key="5">
    <source>
        <dbReference type="Proteomes" id="UP000006727"/>
    </source>
</evidence>
<keyword evidence="5" id="KW-1185">Reference proteome</keyword>
<reference evidence="3 5" key="1">
    <citation type="journal article" date="2008" name="Science">
        <title>The Physcomitrella genome reveals evolutionary insights into the conquest of land by plants.</title>
        <authorList>
            <person name="Rensing S."/>
            <person name="Lang D."/>
            <person name="Zimmer A."/>
            <person name="Terry A."/>
            <person name="Salamov A."/>
            <person name="Shapiro H."/>
            <person name="Nishiyama T."/>
            <person name="Perroud P.-F."/>
            <person name="Lindquist E."/>
            <person name="Kamisugi Y."/>
            <person name="Tanahashi T."/>
            <person name="Sakakibara K."/>
            <person name="Fujita T."/>
            <person name="Oishi K."/>
            <person name="Shin-I T."/>
            <person name="Kuroki Y."/>
            <person name="Toyoda A."/>
            <person name="Suzuki Y."/>
            <person name="Hashimoto A."/>
            <person name="Yamaguchi K."/>
            <person name="Sugano A."/>
            <person name="Kohara Y."/>
            <person name="Fujiyama A."/>
            <person name="Anterola A."/>
            <person name="Aoki S."/>
            <person name="Ashton N."/>
            <person name="Barbazuk W.B."/>
            <person name="Barker E."/>
            <person name="Bennetzen J."/>
            <person name="Bezanilla M."/>
            <person name="Blankenship R."/>
            <person name="Cho S.H."/>
            <person name="Dutcher S."/>
            <person name="Estelle M."/>
            <person name="Fawcett J.A."/>
            <person name="Gundlach H."/>
            <person name="Hanada K."/>
            <person name="Heyl A."/>
            <person name="Hicks K.A."/>
            <person name="Hugh J."/>
            <person name="Lohr M."/>
            <person name="Mayer K."/>
            <person name="Melkozernov A."/>
            <person name="Murata T."/>
            <person name="Nelson D."/>
            <person name="Pils B."/>
            <person name="Prigge M."/>
            <person name="Reiss B."/>
            <person name="Renner T."/>
            <person name="Rombauts S."/>
            <person name="Rushton P."/>
            <person name="Sanderfoot A."/>
            <person name="Schween G."/>
            <person name="Shiu S.-H."/>
            <person name="Stueber K."/>
            <person name="Theodoulou F.L."/>
            <person name="Tu H."/>
            <person name="Van de Peer Y."/>
            <person name="Verrier P.J."/>
            <person name="Waters E."/>
            <person name="Wood A."/>
            <person name="Yang L."/>
            <person name="Cove D."/>
            <person name="Cuming A."/>
            <person name="Hasebe M."/>
            <person name="Lucas S."/>
            <person name="Mishler D.B."/>
            <person name="Reski R."/>
            <person name="Grigoriev I."/>
            <person name="Quatrano R.S."/>
            <person name="Boore J.L."/>
        </authorList>
    </citation>
    <scope>NUCLEOTIDE SEQUENCE [LARGE SCALE GENOMIC DNA]</scope>
    <source>
        <strain evidence="4 5">cv. Gransden 2004</strain>
    </source>
</reference>
<dbReference type="OrthoDB" id="1927452at2759"/>